<feature type="domain" description="LBH" evidence="2">
    <location>
        <begin position="37"/>
        <end position="62"/>
    </location>
</feature>
<feature type="compositionally biased region" description="Low complexity" evidence="1">
    <location>
        <begin position="13"/>
        <end position="27"/>
    </location>
</feature>
<dbReference type="PANTHER" id="PTHR14987">
    <property type="entry name" value="PROTEIN LBH-RELATED"/>
    <property type="match status" value="1"/>
</dbReference>
<keyword evidence="4" id="KW-1185">Reference proteome</keyword>
<sequence length="108" mass="10725">MSTSQPAQAQPSPAEGARGPAGEAVVGTREKGPRLGQRLPSIVVEPTEAGAVESGELRWPPEGAQRGAAQSRAAAAPSPSPRGGSGKAADDAGCECASPEDQAPLAQE</sequence>
<dbReference type="AlphaFoldDB" id="A0A8C9AS46"/>
<proteinExistence type="predicted"/>
<dbReference type="Pfam" id="PF15317">
    <property type="entry name" value="Lbh"/>
    <property type="match status" value="1"/>
</dbReference>
<evidence type="ECO:0000256" key="1">
    <source>
        <dbReference type="SAM" id="MobiDB-lite"/>
    </source>
</evidence>
<accession>A0A8C9AS46</accession>
<dbReference type="Proteomes" id="UP000694414">
    <property type="component" value="Unplaced"/>
</dbReference>
<evidence type="ECO:0000259" key="2">
    <source>
        <dbReference type="Pfam" id="PF15317"/>
    </source>
</evidence>
<organism evidence="3 4">
    <name type="scientific">Prolemur simus</name>
    <name type="common">Greater bamboo lemur</name>
    <name type="synonym">Hapalemur simus</name>
    <dbReference type="NCBI Taxonomy" id="1328070"/>
    <lineage>
        <taxon>Eukaryota</taxon>
        <taxon>Metazoa</taxon>
        <taxon>Chordata</taxon>
        <taxon>Craniata</taxon>
        <taxon>Vertebrata</taxon>
        <taxon>Euteleostomi</taxon>
        <taxon>Mammalia</taxon>
        <taxon>Eutheria</taxon>
        <taxon>Euarchontoglires</taxon>
        <taxon>Primates</taxon>
        <taxon>Strepsirrhini</taxon>
        <taxon>Lemuriformes</taxon>
        <taxon>Lemuridae</taxon>
        <taxon>Prolemur</taxon>
    </lineage>
</organism>
<feature type="compositionally biased region" description="Polar residues" evidence="1">
    <location>
        <begin position="1"/>
        <end position="11"/>
    </location>
</feature>
<name>A0A8C9AS46_PROSS</name>
<gene>
    <name evidence="3" type="primary">LBHD2</name>
</gene>
<reference evidence="3" key="1">
    <citation type="submission" date="2025-08" db="UniProtKB">
        <authorList>
            <consortium name="Ensembl"/>
        </authorList>
    </citation>
    <scope>IDENTIFICATION</scope>
</reference>
<dbReference type="GeneTree" id="ENSGT00610000087423"/>
<feature type="region of interest" description="Disordered" evidence="1">
    <location>
        <begin position="1"/>
        <end position="108"/>
    </location>
</feature>
<evidence type="ECO:0000313" key="3">
    <source>
        <dbReference type="Ensembl" id="ENSPSMP00000037468.1"/>
    </source>
</evidence>
<dbReference type="Ensembl" id="ENSPSMT00000043157.1">
    <property type="protein sequence ID" value="ENSPSMP00000037468.1"/>
    <property type="gene ID" value="ENSPSMG00000025755.1"/>
</dbReference>
<dbReference type="InterPro" id="IPR038990">
    <property type="entry name" value="LBH_dom"/>
</dbReference>
<protein>
    <submittedName>
        <fullName evidence="3">LBH domain containing 2</fullName>
    </submittedName>
</protein>
<evidence type="ECO:0000313" key="4">
    <source>
        <dbReference type="Proteomes" id="UP000694414"/>
    </source>
</evidence>
<dbReference type="InterPro" id="IPR042945">
    <property type="entry name" value="LBH_dom_prot"/>
</dbReference>
<dbReference type="PANTHER" id="PTHR14987:SF3">
    <property type="entry name" value="LBH DOMAIN-CONTAINING PROTEIN 2"/>
    <property type="match status" value="1"/>
</dbReference>
<feature type="compositionally biased region" description="Low complexity" evidence="1">
    <location>
        <begin position="63"/>
        <end position="77"/>
    </location>
</feature>
<reference evidence="3" key="2">
    <citation type="submission" date="2025-09" db="UniProtKB">
        <authorList>
            <consortium name="Ensembl"/>
        </authorList>
    </citation>
    <scope>IDENTIFICATION</scope>
</reference>